<gene>
    <name evidence="1" type="ORF">AB1300_00250</name>
</gene>
<accession>A0ABV3VQA6</accession>
<dbReference type="Proteomes" id="UP001558534">
    <property type="component" value="Unassembled WGS sequence"/>
</dbReference>
<organism evidence="1 2">
    <name type="scientific">Lysinibacillus xylanilyticus</name>
    <dbReference type="NCBI Taxonomy" id="582475"/>
    <lineage>
        <taxon>Bacteria</taxon>
        <taxon>Bacillati</taxon>
        <taxon>Bacillota</taxon>
        <taxon>Bacilli</taxon>
        <taxon>Bacillales</taxon>
        <taxon>Bacillaceae</taxon>
        <taxon>Lysinibacillus</taxon>
    </lineage>
</organism>
<dbReference type="RefSeq" id="WP_368634607.1">
    <property type="nucleotide sequence ID" value="NZ_JBFRHK010000001.1"/>
</dbReference>
<name>A0ABV3VQA6_9BACI</name>
<protein>
    <submittedName>
        <fullName evidence="1">Uncharacterized protein</fullName>
    </submittedName>
</protein>
<dbReference type="EMBL" id="JBFRHK010000001">
    <property type="protein sequence ID" value="MEX3743557.1"/>
    <property type="molecule type" value="Genomic_DNA"/>
</dbReference>
<comment type="caution">
    <text evidence="1">The sequence shown here is derived from an EMBL/GenBank/DDBJ whole genome shotgun (WGS) entry which is preliminary data.</text>
</comment>
<evidence type="ECO:0000313" key="2">
    <source>
        <dbReference type="Proteomes" id="UP001558534"/>
    </source>
</evidence>
<reference evidence="1 2" key="1">
    <citation type="submission" date="2024-07" db="EMBL/GenBank/DDBJ databases">
        <title>Characterization of a bacterium isolated from hydrolysated instant sea cucumber by whole-genome sequencing and metabolomics.</title>
        <authorList>
            <person name="Luo X."/>
            <person name="Zhang Z."/>
            <person name="Zheng Z."/>
            <person name="Zhang W."/>
            <person name="Ming T."/>
            <person name="Jiao L."/>
            <person name="Su X."/>
            <person name="Kong F."/>
            <person name="Xu J."/>
        </authorList>
    </citation>
    <scope>NUCLEOTIDE SEQUENCE [LARGE SCALE GENOMIC DNA]</scope>
    <source>
        <strain evidence="1 2">XL-2024</strain>
    </source>
</reference>
<keyword evidence="2" id="KW-1185">Reference proteome</keyword>
<evidence type="ECO:0000313" key="1">
    <source>
        <dbReference type="EMBL" id="MEX3743557.1"/>
    </source>
</evidence>
<proteinExistence type="predicted"/>
<sequence>MREIEYEIIFRGEKEIRYIQNITELKVEGGAYLFYSGDYVCYSVPVDCVEEINSP</sequence>